<protein>
    <recommendedName>
        <fullName evidence="4 9">Signal recognition particle subunit SRP72</fullName>
    </recommendedName>
</protein>
<feature type="domain" description="Signal recognition particle SRP72 subunit RNA-binding" evidence="11">
    <location>
        <begin position="557"/>
        <end position="599"/>
    </location>
</feature>
<dbReference type="InterPro" id="IPR026270">
    <property type="entry name" value="SRP72"/>
</dbReference>
<proteinExistence type="inferred from homology"/>
<dbReference type="GO" id="GO:0005783">
    <property type="term" value="C:endoplasmic reticulum"/>
    <property type="evidence" value="ECO:0007669"/>
    <property type="project" value="UniProtKB-SubCell"/>
</dbReference>
<dbReference type="InterPro" id="IPR011990">
    <property type="entry name" value="TPR-like_helical_dom_sf"/>
</dbReference>
<feature type="region of interest" description="Disordered" evidence="10">
    <location>
        <begin position="539"/>
        <end position="652"/>
    </location>
</feature>
<evidence type="ECO:0000256" key="5">
    <source>
        <dbReference type="ARBA" id="ARBA00022490"/>
    </source>
</evidence>
<dbReference type="Proteomes" id="UP000224634">
    <property type="component" value="Unassembled WGS sequence"/>
</dbReference>
<evidence type="ECO:0000256" key="9">
    <source>
        <dbReference type="PIRNR" id="PIRNR038922"/>
    </source>
</evidence>
<dbReference type="InterPro" id="IPR031545">
    <property type="entry name" value="SRP72_TPR-like"/>
</dbReference>
<feature type="compositionally biased region" description="Basic residues" evidence="10">
    <location>
        <begin position="643"/>
        <end position="652"/>
    </location>
</feature>
<dbReference type="Gene3D" id="1.25.40.10">
    <property type="entry name" value="Tetratricopeptide repeat domain"/>
    <property type="match status" value="1"/>
</dbReference>
<dbReference type="InterPro" id="IPR013699">
    <property type="entry name" value="Signal_recog_part_SRP72_RNA-bd"/>
</dbReference>
<evidence type="ECO:0000256" key="7">
    <source>
        <dbReference type="ARBA" id="ARBA00023135"/>
    </source>
</evidence>
<keyword evidence="5 9" id="KW-0963">Cytoplasm</keyword>
<dbReference type="GO" id="GO:0006614">
    <property type="term" value="P:SRP-dependent cotranslational protein targeting to membrane"/>
    <property type="evidence" value="ECO:0007669"/>
    <property type="project" value="UniProtKB-UniRule"/>
</dbReference>
<evidence type="ECO:0000313" key="12">
    <source>
        <dbReference type="EMBL" id="PGH21656.1"/>
    </source>
</evidence>
<evidence type="ECO:0000256" key="8">
    <source>
        <dbReference type="ARBA" id="ARBA00023274"/>
    </source>
</evidence>
<dbReference type="Pfam" id="PF17004">
    <property type="entry name" value="SRP_TPR_like"/>
    <property type="match status" value="1"/>
</dbReference>
<comment type="function">
    <text evidence="9">Component of the signal recognition particle (SRP) complex, a ribonucleoprotein complex that mediates the cotranslational targeting of secretory and membrane proteins to the endoplasmic reticulum (ER).</text>
</comment>
<dbReference type="EMBL" id="PDNA01000032">
    <property type="protein sequence ID" value="PGH21656.1"/>
    <property type="molecule type" value="Genomic_DNA"/>
</dbReference>
<dbReference type="Pfam" id="PF08492">
    <property type="entry name" value="SRP72"/>
    <property type="match status" value="1"/>
</dbReference>
<name>A0A2B7YJA9_POLH7</name>
<comment type="subcellular location">
    <subcellularLocation>
        <location evidence="2 9">Cytoplasm</location>
    </subcellularLocation>
    <subcellularLocation>
        <location evidence="1">Endoplasmic reticulum</location>
    </subcellularLocation>
</comment>
<evidence type="ECO:0000256" key="4">
    <source>
        <dbReference type="ARBA" id="ARBA00018350"/>
    </source>
</evidence>
<keyword evidence="6" id="KW-0256">Endoplasmic reticulum</keyword>
<keyword evidence="7 9" id="KW-0733">Signal recognition particle</keyword>
<evidence type="ECO:0000256" key="2">
    <source>
        <dbReference type="ARBA" id="ARBA00004496"/>
    </source>
</evidence>
<evidence type="ECO:0000256" key="6">
    <source>
        <dbReference type="ARBA" id="ARBA00022824"/>
    </source>
</evidence>
<dbReference type="STRING" id="1447883.A0A2B7YJA9"/>
<dbReference type="GO" id="GO:0008312">
    <property type="term" value="F:7S RNA binding"/>
    <property type="evidence" value="ECO:0007669"/>
    <property type="project" value="InterPro"/>
</dbReference>
<evidence type="ECO:0000256" key="3">
    <source>
        <dbReference type="ARBA" id="ARBA00007676"/>
    </source>
</evidence>
<reference evidence="12 13" key="1">
    <citation type="submission" date="2017-10" db="EMBL/GenBank/DDBJ databases">
        <title>Comparative genomics in systemic dimorphic fungi from Ajellomycetaceae.</title>
        <authorList>
            <person name="Munoz J.F."/>
            <person name="Mcewen J.G."/>
            <person name="Clay O.K."/>
            <person name="Cuomo C.A."/>
        </authorList>
    </citation>
    <scope>NUCLEOTIDE SEQUENCE [LARGE SCALE GENOMIC DNA]</scope>
    <source>
        <strain evidence="12 13">UAMH7299</strain>
    </source>
</reference>
<dbReference type="OrthoDB" id="5421607at2759"/>
<dbReference type="GO" id="GO:0043022">
    <property type="term" value="F:ribosome binding"/>
    <property type="evidence" value="ECO:0007669"/>
    <property type="project" value="TreeGrafter"/>
</dbReference>
<dbReference type="SUPFAM" id="SSF48452">
    <property type="entry name" value="TPR-like"/>
    <property type="match status" value="1"/>
</dbReference>
<evidence type="ECO:0000256" key="10">
    <source>
        <dbReference type="SAM" id="MobiDB-lite"/>
    </source>
</evidence>
<comment type="similarity">
    <text evidence="3 9">Belongs to the SRP72 family.</text>
</comment>
<feature type="compositionally biased region" description="Basic and acidic residues" evidence="10">
    <location>
        <begin position="575"/>
        <end position="596"/>
    </location>
</feature>
<keyword evidence="13" id="KW-1185">Reference proteome</keyword>
<evidence type="ECO:0000259" key="11">
    <source>
        <dbReference type="Pfam" id="PF08492"/>
    </source>
</evidence>
<dbReference type="PANTHER" id="PTHR14094:SF9">
    <property type="entry name" value="SIGNAL RECOGNITION PARTICLE SUBUNIT SRP72"/>
    <property type="match status" value="1"/>
</dbReference>
<dbReference type="GO" id="GO:0005786">
    <property type="term" value="C:signal recognition particle, endoplasmic reticulum targeting"/>
    <property type="evidence" value="ECO:0007669"/>
    <property type="project" value="UniProtKB-UniRule"/>
</dbReference>
<dbReference type="AlphaFoldDB" id="A0A2B7YJA9"/>
<dbReference type="PIRSF" id="PIRSF038922">
    <property type="entry name" value="SRP72"/>
    <property type="match status" value="1"/>
</dbReference>
<accession>A0A2B7YJA9</accession>
<sequence length="652" mass="71356">MAATSVQSLSVLLQRSTVDDHEEIVKACNAALKKSKRDIEVQHVKTVALLKLDRFEDAIRVIEEGGDALKQRAPLEWAYALYKVGKLDEAIELAASSAVGRGAKHVEAQAAYRAEAFHRSAEIYAALLAEEAELSQERNDLRINSRAALAQLHWTGQSSGVSEERPSREDLEAFETTYDLACGAIARGELDQGALLLRRAKELCKSSEDLAPEDKVAEILPIAVQQLYVALRLGKTEEAEQLAEGINVEEITELSTKRIAQSNLLLLPNAPSNPYLLHKQFHQTPKSTDSDKLFSFQNRTISANSHAIDLLVRKFDGVARSTEKVLSKQSAPTTSPDVNTLSVLNVAAHAQDVTPKTTLKKALPLLERRPQDVGLVLTIVQLHVTAGNVSSAISVLEAFFKLLDECISEADQDVRFNPGLVSILISLYQQQGRRHHVKTELAKAASHWQQRPHQSPSLLRAAGASLLHSSDTSDIKIASEIFAKLRETDPADYFATAGYVASHATTDPERVKSEADQLTPVQELTSGIDVVALENAGIPSTSTMAPTAPGLRRKRGADDKEPPARKRVRKSRLPKNYDPDKKPDPERWLPLRDRSSYRPPKGKKGKQRAADRTQGGIVSEKSEESSTTTAAPVSQPKQGGGSSKRKKGKGKR</sequence>
<comment type="caution">
    <text evidence="12">The sequence shown here is derived from an EMBL/GenBank/DDBJ whole genome shotgun (WGS) entry which is preliminary data.</text>
</comment>
<organism evidence="12 13">
    <name type="scientific">Polytolypa hystricis (strain UAMH7299)</name>
    <dbReference type="NCBI Taxonomy" id="1447883"/>
    <lineage>
        <taxon>Eukaryota</taxon>
        <taxon>Fungi</taxon>
        <taxon>Dikarya</taxon>
        <taxon>Ascomycota</taxon>
        <taxon>Pezizomycotina</taxon>
        <taxon>Eurotiomycetes</taxon>
        <taxon>Eurotiomycetidae</taxon>
        <taxon>Onygenales</taxon>
        <taxon>Onygenales incertae sedis</taxon>
        <taxon>Polytolypa</taxon>
    </lineage>
</organism>
<gene>
    <name evidence="12" type="ORF">AJ80_03089</name>
</gene>
<keyword evidence="8 9" id="KW-0687">Ribonucleoprotein</keyword>
<evidence type="ECO:0000256" key="1">
    <source>
        <dbReference type="ARBA" id="ARBA00004240"/>
    </source>
</evidence>
<dbReference type="FunFam" id="1.25.40.10:FF:000512">
    <property type="entry name" value="Signal recognition particle subunit SRP72"/>
    <property type="match status" value="1"/>
</dbReference>
<dbReference type="PANTHER" id="PTHR14094">
    <property type="entry name" value="SIGNAL RECOGNITION PARTICLE 72"/>
    <property type="match status" value="1"/>
</dbReference>
<evidence type="ECO:0000313" key="13">
    <source>
        <dbReference type="Proteomes" id="UP000224634"/>
    </source>
</evidence>